<comment type="caution">
    <text evidence="1">The sequence shown here is derived from an EMBL/GenBank/DDBJ whole genome shotgun (WGS) entry which is preliminary data.</text>
</comment>
<proteinExistence type="predicted"/>
<dbReference type="InterPro" id="IPR035959">
    <property type="entry name" value="RutC-like_sf"/>
</dbReference>
<keyword evidence="2" id="KW-1185">Reference proteome</keyword>
<dbReference type="InterPro" id="IPR006175">
    <property type="entry name" value="YjgF/YER057c/UK114"/>
</dbReference>
<evidence type="ECO:0000313" key="2">
    <source>
        <dbReference type="Proteomes" id="UP000587415"/>
    </source>
</evidence>
<dbReference type="EMBL" id="JAATJM010000001">
    <property type="protein sequence ID" value="NJC41659.1"/>
    <property type="molecule type" value="Genomic_DNA"/>
</dbReference>
<accession>A0A7X6BP71</accession>
<dbReference type="Pfam" id="PF01042">
    <property type="entry name" value="Ribonuc_L-PSP"/>
    <property type="match status" value="1"/>
</dbReference>
<dbReference type="CDD" id="cd00448">
    <property type="entry name" value="YjgF_YER057c_UK114_family"/>
    <property type="match status" value="1"/>
</dbReference>
<gene>
    <name evidence="1" type="ORF">GGQ87_001917</name>
</gene>
<reference evidence="1 2" key="1">
    <citation type="submission" date="2020-03" db="EMBL/GenBank/DDBJ databases">
        <title>Genomic Encyclopedia of Type Strains, Phase IV (KMG-IV): sequencing the most valuable type-strain genomes for metagenomic binning, comparative biology and taxonomic classification.</title>
        <authorList>
            <person name="Goeker M."/>
        </authorList>
    </citation>
    <scope>NUCLEOTIDE SEQUENCE [LARGE SCALE GENOMIC DNA]</scope>
    <source>
        <strain evidence="1 2">DSM 4736</strain>
    </source>
</reference>
<sequence length="131" mass="14353">MNRVLLPEGWPRPRGYSNGVEASGRMVFVAGQIGWDVQGRFPTGFAAQFRQTLDNTLAVLAEAGAGPEHMVRMTWYVVDKAEYLAALREIGAVWRERIGAHYPAMAVVEVKGLIEDAARVEIETTAVVPVA</sequence>
<dbReference type="RefSeq" id="WP_168046935.1">
    <property type="nucleotide sequence ID" value="NZ_JAATJM010000001.1"/>
</dbReference>
<protein>
    <submittedName>
        <fullName evidence="1">Enamine deaminase RidA (YjgF/YER057c/UK114 family)</fullName>
    </submittedName>
</protein>
<dbReference type="Proteomes" id="UP000587415">
    <property type="component" value="Unassembled WGS sequence"/>
</dbReference>
<dbReference type="AlphaFoldDB" id="A0A7X6BP71"/>
<dbReference type="PANTHER" id="PTHR43857">
    <property type="entry name" value="BLR7761 PROTEIN"/>
    <property type="match status" value="1"/>
</dbReference>
<evidence type="ECO:0000313" key="1">
    <source>
        <dbReference type="EMBL" id="NJC41659.1"/>
    </source>
</evidence>
<organism evidence="1 2">
    <name type="scientific">Brevundimonas alba</name>
    <dbReference type="NCBI Taxonomy" id="74314"/>
    <lineage>
        <taxon>Bacteria</taxon>
        <taxon>Pseudomonadati</taxon>
        <taxon>Pseudomonadota</taxon>
        <taxon>Alphaproteobacteria</taxon>
        <taxon>Caulobacterales</taxon>
        <taxon>Caulobacteraceae</taxon>
        <taxon>Brevundimonas</taxon>
    </lineage>
</organism>
<name>A0A7X6BP71_9CAUL</name>
<dbReference type="PANTHER" id="PTHR43857:SF1">
    <property type="entry name" value="YJGH FAMILY PROTEIN"/>
    <property type="match status" value="1"/>
</dbReference>
<dbReference type="Gene3D" id="3.30.1330.40">
    <property type="entry name" value="RutC-like"/>
    <property type="match status" value="1"/>
</dbReference>
<dbReference type="SUPFAM" id="SSF55298">
    <property type="entry name" value="YjgF-like"/>
    <property type="match status" value="1"/>
</dbReference>